<keyword evidence="3" id="KW-1185">Reference proteome</keyword>
<evidence type="ECO:0000313" key="2">
    <source>
        <dbReference type="EMBL" id="OIT30472.1"/>
    </source>
</evidence>
<feature type="non-terminal residue" evidence="2">
    <location>
        <position position="372"/>
    </location>
</feature>
<gene>
    <name evidence="2" type="ORF">A4A49_56852</name>
</gene>
<dbReference type="EMBL" id="MJEQ01001508">
    <property type="protein sequence ID" value="OIT30472.1"/>
    <property type="molecule type" value="Genomic_DNA"/>
</dbReference>
<reference evidence="2" key="1">
    <citation type="submission" date="2016-11" db="EMBL/GenBank/DDBJ databases">
        <title>The genome of Nicotiana attenuata.</title>
        <authorList>
            <person name="Xu S."/>
            <person name="Brockmoeller T."/>
            <person name="Gaquerel E."/>
            <person name="Navarro A."/>
            <person name="Kuhl H."/>
            <person name="Gase K."/>
            <person name="Ling Z."/>
            <person name="Zhou W."/>
            <person name="Kreitzer C."/>
            <person name="Stanke M."/>
            <person name="Tang H."/>
            <person name="Lyons E."/>
            <person name="Pandey P."/>
            <person name="Pandey S.P."/>
            <person name="Timmermann B."/>
            <person name="Baldwin I.T."/>
        </authorList>
    </citation>
    <scope>NUCLEOTIDE SEQUENCE [LARGE SCALE GENOMIC DNA]</scope>
    <source>
        <strain evidence="2">UT</strain>
    </source>
</reference>
<organism evidence="2 3">
    <name type="scientific">Nicotiana attenuata</name>
    <name type="common">Coyote tobacco</name>
    <dbReference type="NCBI Taxonomy" id="49451"/>
    <lineage>
        <taxon>Eukaryota</taxon>
        <taxon>Viridiplantae</taxon>
        <taxon>Streptophyta</taxon>
        <taxon>Embryophyta</taxon>
        <taxon>Tracheophyta</taxon>
        <taxon>Spermatophyta</taxon>
        <taxon>Magnoliopsida</taxon>
        <taxon>eudicotyledons</taxon>
        <taxon>Gunneridae</taxon>
        <taxon>Pentapetalae</taxon>
        <taxon>asterids</taxon>
        <taxon>lamiids</taxon>
        <taxon>Solanales</taxon>
        <taxon>Solanaceae</taxon>
        <taxon>Nicotianoideae</taxon>
        <taxon>Nicotianeae</taxon>
        <taxon>Nicotiana</taxon>
    </lineage>
</organism>
<feature type="non-terminal residue" evidence="2">
    <location>
        <position position="1"/>
    </location>
</feature>
<dbReference type="InterPro" id="IPR050796">
    <property type="entry name" value="SCF_F-box_component"/>
</dbReference>
<feature type="domain" description="F-box" evidence="1">
    <location>
        <begin position="6"/>
        <end position="51"/>
    </location>
</feature>
<dbReference type="AlphaFoldDB" id="A0A314KMM5"/>
<comment type="caution">
    <text evidence="2">The sequence shown here is derived from an EMBL/GenBank/DDBJ whole genome shotgun (WGS) entry which is preliminary data.</text>
</comment>
<accession>A0A314KMM5</accession>
<dbReference type="SUPFAM" id="SSF81383">
    <property type="entry name" value="F-box domain"/>
    <property type="match status" value="1"/>
</dbReference>
<dbReference type="NCBIfam" id="TIGR01640">
    <property type="entry name" value="F_box_assoc_1"/>
    <property type="match status" value="1"/>
</dbReference>
<dbReference type="CDD" id="cd22157">
    <property type="entry name" value="F-box_AtFBW1-like"/>
    <property type="match status" value="1"/>
</dbReference>
<name>A0A314KMM5_NICAT</name>
<dbReference type="InterPro" id="IPR036047">
    <property type="entry name" value="F-box-like_dom_sf"/>
</dbReference>
<dbReference type="Gene3D" id="1.20.1280.50">
    <property type="match status" value="1"/>
</dbReference>
<dbReference type="InterPro" id="IPR017451">
    <property type="entry name" value="F-box-assoc_interact_dom"/>
</dbReference>
<dbReference type="PROSITE" id="PS50181">
    <property type="entry name" value="FBOX"/>
    <property type="match status" value="1"/>
</dbReference>
<dbReference type="PANTHER" id="PTHR31672">
    <property type="entry name" value="BNACNNG10540D PROTEIN"/>
    <property type="match status" value="1"/>
</dbReference>
<evidence type="ECO:0000259" key="1">
    <source>
        <dbReference type="PROSITE" id="PS50181"/>
    </source>
</evidence>
<protein>
    <submittedName>
        <fullName evidence="2">F-box protein</fullName>
    </submittedName>
</protein>
<dbReference type="SMART" id="SM00256">
    <property type="entry name" value="FBOX"/>
    <property type="match status" value="1"/>
</dbReference>
<dbReference type="PANTHER" id="PTHR31672:SF10">
    <property type="entry name" value="F-BOX DOMAIN-CONTAINING PROTEIN"/>
    <property type="match status" value="1"/>
</dbReference>
<proteinExistence type="predicted"/>
<evidence type="ECO:0000313" key="3">
    <source>
        <dbReference type="Proteomes" id="UP000187609"/>
    </source>
</evidence>
<dbReference type="Gramene" id="OIT30472">
    <property type="protein sequence ID" value="OIT30472"/>
    <property type="gene ID" value="A4A49_56852"/>
</dbReference>
<dbReference type="InterPro" id="IPR013187">
    <property type="entry name" value="F-box-assoc_dom_typ3"/>
</dbReference>
<dbReference type="Proteomes" id="UP000187609">
    <property type="component" value="Unassembled WGS sequence"/>
</dbReference>
<dbReference type="Pfam" id="PF00646">
    <property type="entry name" value="F-box"/>
    <property type="match status" value="1"/>
</dbReference>
<dbReference type="Pfam" id="PF08268">
    <property type="entry name" value="FBA_3"/>
    <property type="match status" value="1"/>
</dbReference>
<sequence>KRAAMEHSIIFLPHDILFFILIRLHVKSLLRFRSVSKPWKAIISDEKFKKTHHDQSKASSPKNLLVQFNDGVFEFRDLENPQIAMRIQKFPLKRFQHAPALCSCDGLVLLKSHLAYKAYARELLWNPYANEYGIFECPYVEAYSCKIPHACGFCYDSNVDDYKVILIYKSFYAVCSVNRNHWTKKMSGHPKVRAPNDLLYECSQGISIDGCVFWSLEWKINHLVGRNSTIIYFDVKSDELKELPRPDFIRENQLYRLASLKGCIGLFGGNMYIKTFDVWIMEQDGRKLLMKIGTFTVFCGQFVENTVLLGCTRNDELIVQTEAGLRYLIIYDPKRHKVVKSVQIFPHSKHYIIPICCESLYFPKPNVMRKRK</sequence>
<dbReference type="InterPro" id="IPR001810">
    <property type="entry name" value="F-box_dom"/>
</dbReference>